<dbReference type="eggNOG" id="ENOG50318I0">
    <property type="taxonomic scope" value="Bacteria"/>
</dbReference>
<sequence>MTEYAHSGRRFRLLPESADKECKVIYGACYALFLIRAVVTRAMPWRAKNSTTHQSVFSEASSAASVLVTSSFMGL</sequence>
<protein>
    <submittedName>
        <fullName evidence="1">Uncharacterized protein</fullName>
    </submittedName>
</protein>
<gene>
    <name evidence="1" type="ordered locus">RPE_1330</name>
</gene>
<dbReference type="EMBL" id="CP000463">
    <property type="protein sequence ID" value="ABJ05282.1"/>
    <property type="molecule type" value="Genomic_DNA"/>
</dbReference>
<dbReference type="OrthoDB" id="8139252at2"/>
<reference evidence="1" key="1">
    <citation type="submission" date="2006-09" db="EMBL/GenBank/DDBJ databases">
        <title>Complete sequence of Rhodopseudomonas palustris BisA53.</title>
        <authorList>
            <consortium name="US DOE Joint Genome Institute"/>
            <person name="Copeland A."/>
            <person name="Lucas S."/>
            <person name="Lapidus A."/>
            <person name="Barry K."/>
            <person name="Detter J.C."/>
            <person name="Glavina del Rio T."/>
            <person name="Hammon N."/>
            <person name="Israni S."/>
            <person name="Dalin E."/>
            <person name="Tice H."/>
            <person name="Pitluck S."/>
            <person name="Chain P."/>
            <person name="Malfatti S."/>
            <person name="Shin M."/>
            <person name="Vergez L."/>
            <person name="Schmutz J."/>
            <person name="Larimer F."/>
            <person name="Land M."/>
            <person name="Hauser L."/>
            <person name="Pelletier D.A."/>
            <person name="Kyrpides N."/>
            <person name="Kim E."/>
            <person name="Harwood C.S."/>
            <person name="Oda Y."/>
            <person name="Richardson P."/>
        </authorList>
    </citation>
    <scope>NUCLEOTIDE SEQUENCE [LARGE SCALE GENOMIC DNA]</scope>
    <source>
        <strain evidence="1">BisA53</strain>
    </source>
</reference>
<dbReference type="HOGENOM" id="CLU_177548_0_0_5"/>
<proteinExistence type="predicted"/>
<dbReference type="STRING" id="316055.RPE_1330"/>
<evidence type="ECO:0000313" key="1">
    <source>
        <dbReference type="EMBL" id="ABJ05282.1"/>
    </source>
</evidence>
<name>Q07S02_RHOP5</name>
<dbReference type="AlphaFoldDB" id="Q07S02"/>
<accession>Q07S02</accession>
<dbReference type="KEGG" id="rpe:RPE_1330"/>
<organism evidence="1">
    <name type="scientific">Rhodopseudomonas palustris (strain BisA53)</name>
    <dbReference type="NCBI Taxonomy" id="316055"/>
    <lineage>
        <taxon>Bacteria</taxon>
        <taxon>Pseudomonadati</taxon>
        <taxon>Pseudomonadota</taxon>
        <taxon>Alphaproteobacteria</taxon>
        <taxon>Hyphomicrobiales</taxon>
        <taxon>Nitrobacteraceae</taxon>
        <taxon>Rhodopseudomonas</taxon>
    </lineage>
</organism>